<dbReference type="Gene3D" id="3.40.640.10">
    <property type="entry name" value="Type I PLP-dependent aspartate aminotransferase-like (Major domain)"/>
    <property type="match status" value="1"/>
</dbReference>
<dbReference type="Proteomes" id="UP001198893">
    <property type="component" value="Unassembled WGS sequence"/>
</dbReference>
<evidence type="ECO:0000313" key="3">
    <source>
        <dbReference type="Proteomes" id="UP001198893"/>
    </source>
</evidence>
<evidence type="ECO:0000313" key="2">
    <source>
        <dbReference type="EMBL" id="MCC2241967.1"/>
    </source>
</evidence>
<protein>
    <submittedName>
        <fullName evidence="2">Aminotransferase class V-fold PLP-dependent enzyme</fullName>
    </submittedName>
</protein>
<keyword evidence="2" id="KW-0032">Aminotransferase</keyword>
<dbReference type="AlphaFoldDB" id="A0AAW4WJM2"/>
<dbReference type="InterPro" id="IPR000192">
    <property type="entry name" value="Aminotrans_V_dom"/>
</dbReference>
<dbReference type="InterPro" id="IPR015421">
    <property type="entry name" value="PyrdxlP-dep_Trfase_major"/>
</dbReference>
<dbReference type="InterPro" id="IPR015424">
    <property type="entry name" value="PyrdxlP-dep_Trfase"/>
</dbReference>
<feature type="domain" description="Aminotransferase class V" evidence="1">
    <location>
        <begin position="7"/>
        <end position="378"/>
    </location>
</feature>
<evidence type="ECO:0000259" key="1">
    <source>
        <dbReference type="Pfam" id="PF00266"/>
    </source>
</evidence>
<dbReference type="Pfam" id="PF00266">
    <property type="entry name" value="Aminotran_5"/>
    <property type="match status" value="1"/>
</dbReference>
<dbReference type="PANTHER" id="PTHR43586:SF4">
    <property type="entry name" value="ISOPENICILLIN N EPIMERASE"/>
    <property type="match status" value="1"/>
</dbReference>
<proteinExistence type="predicted"/>
<dbReference type="RefSeq" id="WP_117947769.1">
    <property type="nucleotide sequence ID" value="NZ_JAJEQW010000005.1"/>
</dbReference>
<dbReference type="EMBL" id="JAJEQW010000005">
    <property type="protein sequence ID" value="MCC2241967.1"/>
    <property type="molecule type" value="Genomic_DNA"/>
</dbReference>
<reference evidence="2" key="1">
    <citation type="submission" date="2021-10" db="EMBL/GenBank/DDBJ databases">
        <title>Anaerobic single-cell dispensing facilitates the cultivation of human gut bacteria.</title>
        <authorList>
            <person name="Afrizal A."/>
        </authorList>
    </citation>
    <scope>NUCLEOTIDE SEQUENCE</scope>
    <source>
        <strain evidence="2">CLA-AA-H204</strain>
    </source>
</reference>
<dbReference type="SUPFAM" id="SSF53383">
    <property type="entry name" value="PLP-dependent transferases"/>
    <property type="match status" value="1"/>
</dbReference>
<gene>
    <name evidence="2" type="ORF">LKD47_06590</name>
</gene>
<name>A0AAW4WJM2_9FIRM</name>
<comment type="caution">
    <text evidence="2">The sequence shown here is derived from an EMBL/GenBank/DDBJ whole genome shotgun (WGS) entry which is preliminary data.</text>
</comment>
<dbReference type="PANTHER" id="PTHR43586">
    <property type="entry name" value="CYSTEINE DESULFURASE"/>
    <property type="match status" value="1"/>
</dbReference>
<dbReference type="InterPro" id="IPR015422">
    <property type="entry name" value="PyrdxlP-dep_Trfase_small"/>
</dbReference>
<sequence length="387" mass="42593">MNTEEIIYLDNAATTYPKPEVVYTEMDRVNRSLAFNAGRGSYALAKEADEIIAETRESLLDLVHAKEQAEVVLSASATVAFNQIIGGMDWKETDVVYVSPYEHNAVVRPLDLWKERIGFTTIELPLEKESLKIDLEKMEYLFTEQPPTHIFLSQVSNVTGYILPIEEICKIAKKYDAITVIDASQSLGLTELDMRKVPADIVAFAGHKNLYGPFGTGGFFLRHGIKLKVFLAGGTGSDSLNPKMPLESPARYEAASPNIVAIAGLWAALMEIKAAGTKGWLAHEQQLTDKLIAQLKRIPGVKLYGDFGQDKVGIVPFHIRGYQASEVGLLLDTDYGIAVRTGYHCAPLIHKHLKDEASGGVVRIGIGRYTTEKEIDTLVAAVEELAE</sequence>
<keyword evidence="2" id="KW-0808">Transferase</keyword>
<dbReference type="GO" id="GO:0008483">
    <property type="term" value="F:transaminase activity"/>
    <property type="evidence" value="ECO:0007669"/>
    <property type="project" value="UniProtKB-KW"/>
</dbReference>
<accession>A0AAW4WJM2</accession>
<dbReference type="Gene3D" id="3.90.1150.10">
    <property type="entry name" value="Aspartate Aminotransferase, domain 1"/>
    <property type="match status" value="1"/>
</dbReference>
<organism evidence="2 3">
    <name type="scientific">Roseburia amylophila</name>
    <dbReference type="NCBI Taxonomy" id="2981794"/>
    <lineage>
        <taxon>Bacteria</taxon>
        <taxon>Bacillati</taxon>
        <taxon>Bacillota</taxon>
        <taxon>Clostridia</taxon>
        <taxon>Lachnospirales</taxon>
        <taxon>Lachnospiraceae</taxon>
        <taxon>Roseburia</taxon>
    </lineage>
</organism>